<dbReference type="InterPro" id="IPR002818">
    <property type="entry name" value="DJ-1/PfpI"/>
</dbReference>
<dbReference type="PANTHER" id="PTHR43130">
    <property type="entry name" value="ARAC-FAMILY TRANSCRIPTIONAL REGULATOR"/>
    <property type="match status" value="1"/>
</dbReference>
<dbReference type="SUPFAM" id="SSF52317">
    <property type="entry name" value="Class I glutamine amidotransferase-like"/>
    <property type="match status" value="1"/>
</dbReference>
<name>A0ABU9DTQ1_9BACL</name>
<dbReference type="InterPro" id="IPR052158">
    <property type="entry name" value="INH-QAR"/>
</dbReference>
<accession>A0ABU9DTQ1</accession>
<evidence type="ECO:0000313" key="3">
    <source>
        <dbReference type="Proteomes" id="UP001469365"/>
    </source>
</evidence>
<proteinExistence type="predicted"/>
<sequence>MQIWKVGILLFDGVEVLDFAGPFEVFAVTTINRGKAEAYKPFEVSTISETGKLITATNGLKITPDYSLDNAPYFDLLVVPGGMGTRREINNPILLDWISKRNQEVKWMTSVCTGAFLLAKNGLLNDKRATTHWASIERLRNEYPSITVVEHVKFMDEGRIVTSAGISAGIHMAFHMVRRLLGTKAAEETARFMEFDIDFQESL</sequence>
<dbReference type="CDD" id="cd03139">
    <property type="entry name" value="GATase1_PfpI_2"/>
    <property type="match status" value="1"/>
</dbReference>
<keyword evidence="2" id="KW-0456">Lyase</keyword>
<dbReference type="Proteomes" id="UP001469365">
    <property type="component" value="Unassembled WGS sequence"/>
</dbReference>
<evidence type="ECO:0000313" key="2">
    <source>
        <dbReference type="EMBL" id="MEK8131611.1"/>
    </source>
</evidence>
<dbReference type="EMBL" id="JBBPCC010000022">
    <property type="protein sequence ID" value="MEK8131611.1"/>
    <property type="molecule type" value="Genomic_DNA"/>
</dbReference>
<gene>
    <name evidence="2" type="ORF">WMW72_27260</name>
</gene>
<keyword evidence="3" id="KW-1185">Reference proteome</keyword>
<dbReference type="Gene3D" id="3.40.50.880">
    <property type="match status" value="1"/>
</dbReference>
<dbReference type="EC" id="4.2.1.-" evidence="2"/>
<dbReference type="PANTHER" id="PTHR43130:SF14">
    <property type="entry name" value="DJ-1_PFPI DOMAIN-CONTAINING PROTEIN"/>
    <property type="match status" value="1"/>
</dbReference>
<organism evidence="2 3">
    <name type="scientific">Paenibacillus filicis</name>
    <dbReference type="NCBI Taxonomy" id="669464"/>
    <lineage>
        <taxon>Bacteria</taxon>
        <taxon>Bacillati</taxon>
        <taxon>Bacillota</taxon>
        <taxon>Bacilli</taxon>
        <taxon>Bacillales</taxon>
        <taxon>Paenibacillaceae</taxon>
        <taxon>Paenibacillus</taxon>
    </lineage>
</organism>
<evidence type="ECO:0000259" key="1">
    <source>
        <dbReference type="Pfam" id="PF01965"/>
    </source>
</evidence>
<dbReference type="RefSeq" id="WP_341418745.1">
    <property type="nucleotide sequence ID" value="NZ_JBBPCC010000022.1"/>
</dbReference>
<dbReference type="GO" id="GO:0016829">
    <property type="term" value="F:lyase activity"/>
    <property type="evidence" value="ECO:0007669"/>
    <property type="project" value="UniProtKB-KW"/>
</dbReference>
<reference evidence="2 3" key="1">
    <citation type="submission" date="2024-04" db="EMBL/GenBank/DDBJ databases">
        <title>draft genome sequnece of Paenibacillus filicis.</title>
        <authorList>
            <person name="Kim D.-U."/>
        </authorList>
    </citation>
    <scope>NUCLEOTIDE SEQUENCE [LARGE SCALE GENOMIC DNA]</scope>
    <source>
        <strain evidence="2 3">KACC14197</strain>
    </source>
</reference>
<dbReference type="InterPro" id="IPR029062">
    <property type="entry name" value="Class_I_gatase-like"/>
</dbReference>
<protein>
    <submittedName>
        <fullName evidence="2">DJ-1/PfpI family protein</fullName>
        <ecNumber evidence="2">4.2.1.-</ecNumber>
    </submittedName>
</protein>
<dbReference type="Pfam" id="PF01965">
    <property type="entry name" value="DJ-1_PfpI"/>
    <property type="match status" value="1"/>
</dbReference>
<comment type="caution">
    <text evidence="2">The sequence shown here is derived from an EMBL/GenBank/DDBJ whole genome shotgun (WGS) entry which is preliminary data.</text>
</comment>
<feature type="domain" description="DJ-1/PfpI" evidence="1">
    <location>
        <begin position="5"/>
        <end position="178"/>
    </location>
</feature>